<sequence length="210" mass="23439">MISDTVGTPPSRPISPAEFRAFQACRPDHERWELVNGEPRMIVTTIIHNIITGRLVALLSSALMEQDPTRLACQHPGVELGVGGNDCPEPDMAVFDADYAPGQQFTNRCYLLAEIVSDSDEQTVPGTSERWIEVKRRLYRAHAPCEAVVVIQEDRIDVLVDVKTATGWQSERLTASDQLIILPRFGLRCSVADLYRNTPLMPRWGTGNRP</sequence>
<dbReference type="RefSeq" id="WP_047191459.1">
    <property type="nucleotide sequence ID" value="NZ_LCYG01000064.1"/>
</dbReference>
<gene>
    <name evidence="2" type="ORF">AA309_23490</name>
</gene>
<name>A0A0H1R778_9HYPH</name>
<dbReference type="STRING" id="1225564.AA309_23490"/>
<dbReference type="PATRIC" id="fig|1225564.3.peg.6115"/>
<evidence type="ECO:0000313" key="3">
    <source>
        <dbReference type="Proteomes" id="UP000035489"/>
    </source>
</evidence>
<dbReference type="Pfam" id="PF05685">
    <property type="entry name" value="Uma2"/>
    <property type="match status" value="1"/>
</dbReference>
<dbReference type="Proteomes" id="UP000035489">
    <property type="component" value="Unassembled WGS sequence"/>
</dbReference>
<dbReference type="AlphaFoldDB" id="A0A0H1R778"/>
<dbReference type="InterPro" id="IPR011335">
    <property type="entry name" value="Restrct_endonuc-II-like"/>
</dbReference>
<proteinExistence type="predicted"/>
<dbReference type="OrthoDB" id="155284at2"/>
<dbReference type="Gene3D" id="3.90.1570.10">
    <property type="entry name" value="tt1808, chain A"/>
    <property type="match status" value="1"/>
</dbReference>
<organism evidence="2 3">
    <name type="scientific">Microvirga vignae</name>
    <dbReference type="NCBI Taxonomy" id="1225564"/>
    <lineage>
        <taxon>Bacteria</taxon>
        <taxon>Pseudomonadati</taxon>
        <taxon>Pseudomonadota</taxon>
        <taxon>Alphaproteobacteria</taxon>
        <taxon>Hyphomicrobiales</taxon>
        <taxon>Methylobacteriaceae</taxon>
        <taxon>Microvirga</taxon>
    </lineage>
</organism>
<evidence type="ECO:0000259" key="1">
    <source>
        <dbReference type="Pfam" id="PF05685"/>
    </source>
</evidence>
<dbReference type="InterPro" id="IPR012296">
    <property type="entry name" value="Nuclease_put_TT1808"/>
</dbReference>
<comment type="caution">
    <text evidence="2">The sequence shown here is derived from an EMBL/GenBank/DDBJ whole genome shotgun (WGS) entry which is preliminary data.</text>
</comment>
<dbReference type="EMBL" id="LCYG01000064">
    <property type="protein sequence ID" value="KLK90884.1"/>
    <property type="molecule type" value="Genomic_DNA"/>
</dbReference>
<feature type="domain" description="Putative restriction endonuclease" evidence="1">
    <location>
        <begin position="18"/>
        <end position="191"/>
    </location>
</feature>
<dbReference type="SUPFAM" id="SSF52980">
    <property type="entry name" value="Restriction endonuclease-like"/>
    <property type="match status" value="1"/>
</dbReference>
<reference evidence="2 3" key="1">
    <citation type="submission" date="2015-05" db="EMBL/GenBank/DDBJ databases">
        <title>Draft genome sequence of Microvirga vignae strain BR3299, a novel nitrogen fixing bacteria isolated from Brazil semi-aired region.</title>
        <authorList>
            <person name="Zilli J.E."/>
            <person name="Passos S.R."/>
            <person name="Leite J."/>
            <person name="Baldani J.I."/>
            <person name="Xavier G.R."/>
            <person name="Rumjaneck N.G."/>
            <person name="Simoes-Araujo J.L."/>
        </authorList>
    </citation>
    <scope>NUCLEOTIDE SEQUENCE [LARGE SCALE GENOMIC DNA]</scope>
    <source>
        <strain evidence="2 3">BR3299</strain>
    </source>
</reference>
<accession>A0A0H1R778</accession>
<evidence type="ECO:0000313" key="2">
    <source>
        <dbReference type="EMBL" id="KLK90884.1"/>
    </source>
</evidence>
<dbReference type="InterPro" id="IPR008538">
    <property type="entry name" value="Uma2"/>
</dbReference>
<protein>
    <recommendedName>
        <fullName evidence="1">Putative restriction endonuclease domain-containing protein</fullName>
    </recommendedName>
</protein>
<dbReference type="CDD" id="cd06260">
    <property type="entry name" value="DUF820-like"/>
    <property type="match status" value="1"/>
</dbReference>
<keyword evidence="3" id="KW-1185">Reference proteome</keyword>